<proteinExistence type="predicted"/>
<organism evidence="2 3">
    <name type="scientific">Microbacterium terrae</name>
    <dbReference type="NCBI Taxonomy" id="69369"/>
    <lineage>
        <taxon>Bacteria</taxon>
        <taxon>Bacillati</taxon>
        <taxon>Actinomycetota</taxon>
        <taxon>Actinomycetes</taxon>
        <taxon>Micrococcales</taxon>
        <taxon>Microbacteriaceae</taxon>
        <taxon>Microbacterium</taxon>
    </lineage>
</organism>
<evidence type="ECO:0000313" key="3">
    <source>
        <dbReference type="Proteomes" id="UP000033956"/>
    </source>
</evidence>
<name>A0A0M2H3B3_9MICO</name>
<reference evidence="2 3" key="1">
    <citation type="submission" date="2015-02" db="EMBL/GenBank/DDBJ databases">
        <title>Draft genome sequences of ten Microbacterium spp. with emphasis on heavy metal contaminated environments.</title>
        <authorList>
            <person name="Corretto E."/>
        </authorList>
    </citation>
    <scope>NUCLEOTIDE SEQUENCE [LARGE SCALE GENOMIC DNA]</scope>
    <source>
        <strain evidence="2 3">DSM 12510</strain>
    </source>
</reference>
<dbReference type="GO" id="GO:0003700">
    <property type="term" value="F:DNA-binding transcription factor activity"/>
    <property type="evidence" value="ECO:0007669"/>
    <property type="project" value="InterPro"/>
</dbReference>
<dbReference type="SUPFAM" id="SSF46785">
    <property type="entry name" value="Winged helix' DNA-binding domain"/>
    <property type="match status" value="1"/>
</dbReference>
<dbReference type="STRING" id="92835.RS81_01456"/>
<dbReference type="GO" id="GO:0006950">
    <property type="term" value="P:response to stress"/>
    <property type="evidence" value="ECO:0007669"/>
    <property type="project" value="TreeGrafter"/>
</dbReference>
<feature type="domain" description="HTH marR-type" evidence="1">
    <location>
        <begin position="1"/>
        <end position="147"/>
    </location>
</feature>
<comment type="caution">
    <text evidence="2">The sequence shown here is derived from an EMBL/GenBank/DDBJ whole genome shotgun (WGS) entry which is preliminary data.</text>
</comment>
<evidence type="ECO:0000313" key="2">
    <source>
        <dbReference type="EMBL" id="KJL40912.1"/>
    </source>
</evidence>
<dbReference type="PANTHER" id="PTHR33164">
    <property type="entry name" value="TRANSCRIPTIONAL REGULATOR, MARR FAMILY"/>
    <property type="match status" value="1"/>
</dbReference>
<dbReference type="PATRIC" id="fig|92835.4.peg.1475"/>
<dbReference type="Proteomes" id="UP000033956">
    <property type="component" value="Unassembled WGS sequence"/>
</dbReference>
<dbReference type="PRINTS" id="PR00598">
    <property type="entry name" value="HTHMARR"/>
</dbReference>
<dbReference type="OrthoDB" id="8635520at2"/>
<dbReference type="InterPro" id="IPR036388">
    <property type="entry name" value="WH-like_DNA-bd_sf"/>
</dbReference>
<keyword evidence="3" id="KW-1185">Reference proteome</keyword>
<dbReference type="InterPro" id="IPR039422">
    <property type="entry name" value="MarR/SlyA-like"/>
</dbReference>
<dbReference type="InterPro" id="IPR000835">
    <property type="entry name" value="HTH_MarR-typ"/>
</dbReference>
<dbReference type="Gene3D" id="1.10.10.10">
    <property type="entry name" value="Winged helix-like DNA-binding domain superfamily/Winged helix DNA-binding domain"/>
    <property type="match status" value="1"/>
</dbReference>
<dbReference type="PANTHER" id="PTHR33164:SF99">
    <property type="entry name" value="MARR FAMILY REGULATORY PROTEIN"/>
    <property type="match status" value="1"/>
</dbReference>
<gene>
    <name evidence="2" type="primary">hosA</name>
    <name evidence="2" type="ORF">RS81_01456</name>
</gene>
<dbReference type="AlphaFoldDB" id="A0A0M2H3B3"/>
<dbReference type="InterPro" id="IPR036390">
    <property type="entry name" value="WH_DNA-bd_sf"/>
</dbReference>
<evidence type="ECO:0000259" key="1">
    <source>
        <dbReference type="PROSITE" id="PS50995"/>
    </source>
</evidence>
<dbReference type="PROSITE" id="PS50995">
    <property type="entry name" value="HTH_MARR_2"/>
    <property type="match status" value="1"/>
</dbReference>
<protein>
    <submittedName>
        <fullName evidence="2">Transcriptional regulator HosA</fullName>
    </submittedName>
</protein>
<dbReference type="EMBL" id="JYIZ01000045">
    <property type="protein sequence ID" value="KJL40912.1"/>
    <property type="molecule type" value="Genomic_DNA"/>
</dbReference>
<dbReference type="RefSeq" id="WP_045275409.1">
    <property type="nucleotide sequence ID" value="NZ_BAAAUP010000008.1"/>
</dbReference>
<accession>A0A0M2H3B3</accession>
<dbReference type="Pfam" id="PF01047">
    <property type="entry name" value="MarR"/>
    <property type="match status" value="1"/>
</dbReference>
<sequence>MSRARFYTAEELDTWVPLAALLELLPRELDAQLQRDADLTHFDYVALSALTNADGHRLQMKRLASVTNATLPRLSHVITRLERRGLVRREPSTVDARATDVVITAEGRRVVLRATPGHVENVRRVLLDRLTAEQAQSLREVAAAVLGELDPDGAMAATRPR</sequence>
<dbReference type="SMART" id="SM00347">
    <property type="entry name" value="HTH_MARR"/>
    <property type="match status" value="1"/>
</dbReference>